<organism>
    <name type="scientific">Serpula lacrymans var. lacrymans (strain S7.9)</name>
    <name type="common">Dry rot fungus</name>
    <dbReference type="NCBI Taxonomy" id="578457"/>
    <lineage>
        <taxon>Eukaryota</taxon>
        <taxon>Fungi</taxon>
        <taxon>Dikarya</taxon>
        <taxon>Basidiomycota</taxon>
        <taxon>Agaricomycotina</taxon>
        <taxon>Agaricomycetes</taxon>
        <taxon>Agaricomycetidae</taxon>
        <taxon>Boletales</taxon>
        <taxon>Coniophorineae</taxon>
        <taxon>Serpulaceae</taxon>
        <taxon>Serpula</taxon>
    </lineage>
</organism>
<dbReference type="KEGG" id="sla:SERLADRAFT_439567"/>
<accession>F8P0X0</accession>
<evidence type="ECO:0000313" key="2">
    <source>
        <dbReference type="EMBL" id="EGO22803.1"/>
    </source>
</evidence>
<reference evidence="2" key="1">
    <citation type="submission" date="2011-04" db="EMBL/GenBank/DDBJ databases">
        <title>Evolution of plant cell wall degrading machinery underlies the functional diversity of forest fungi.</title>
        <authorList>
            <consortium name="US DOE Joint Genome Institute (JGI-PGF)"/>
            <person name="Eastwood D.C."/>
            <person name="Floudas D."/>
            <person name="Binder M."/>
            <person name="Majcherczyk A."/>
            <person name="Schneider P."/>
            <person name="Aerts A."/>
            <person name="Asiegbu F.O."/>
            <person name="Baker S.E."/>
            <person name="Barry K."/>
            <person name="Bendiksby M."/>
            <person name="Blumentritt M."/>
            <person name="Coutinho P.M."/>
            <person name="Cullen D."/>
            <person name="Cullen D."/>
            <person name="Gathman A."/>
            <person name="Goodell B."/>
            <person name="Henrissat B."/>
            <person name="Ihrmark K."/>
            <person name="Kauserud H."/>
            <person name="Kohler A."/>
            <person name="LaButti K."/>
            <person name="Lapidus A."/>
            <person name="Lavin J.L."/>
            <person name="Lee Y.-H."/>
            <person name="Lindquist E."/>
            <person name="Lilly W."/>
            <person name="Lucas S."/>
            <person name="Morin E."/>
            <person name="Murat C."/>
            <person name="Oguiza J.A."/>
            <person name="Park J."/>
            <person name="Pisabarro A.G."/>
            <person name="Riley R."/>
            <person name="Rosling A."/>
            <person name="Salamov A."/>
            <person name="Schmidt O."/>
            <person name="Schmutz J."/>
            <person name="Skrede I."/>
            <person name="Stenlid J."/>
            <person name="Wiebenga A."/>
            <person name="Xie X."/>
            <person name="Kues U."/>
            <person name="Hibbett D.S."/>
            <person name="Hoffmeister D."/>
            <person name="Hogberg N."/>
            <person name="Martin F."/>
            <person name="Grigoriev I.V."/>
            <person name="Watkinson S.C."/>
        </authorList>
    </citation>
    <scope>NUCLEOTIDE SEQUENCE</scope>
    <source>
        <strain evidence="2">S7.9</strain>
    </source>
</reference>
<feature type="region of interest" description="Disordered" evidence="1">
    <location>
        <begin position="833"/>
        <end position="853"/>
    </location>
</feature>
<evidence type="ECO:0000256" key="1">
    <source>
        <dbReference type="SAM" id="MobiDB-lite"/>
    </source>
</evidence>
<dbReference type="Proteomes" id="UP000008064">
    <property type="component" value="Unassembled WGS sequence"/>
</dbReference>
<dbReference type="HOGENOM" id="CLU_292249_0_0_1"/>
<dbReference type="GeneID" id="18815211"/>
<feature type="compositionally biased region" description="Basic residues" evidence="1">
    <location>
        <begin position="882"/>
        <end position="891"/>
    </location>
</feature>
<sequence length="1043" mass="116812">MIDDNSDLEIPQVSRSPQPVAHKKSNLPSSSSNSAPPEEYKYYFLLELWQPDQDNRIYNIRVNNSVDLFEELQQSLKAGTFLYPTPLPPQNEIRFNDGFESNFGIKLPSEEIPLLSSSTGLCTGTKVSLDNPYCPWPSKAHFLSALLFGSARIPFSDVQKHAILNWAKELGAQNVPSLYSIKKCSKRVSELLGNITDGVTSQLGNIFYMNDIGKAIAKDYANPLTRFAMQDYPEDGGSGMSEVFNGEKLLTQMQSPPAARVLDKIYFINKLLQENLGRYFIPEQFFLASYPSTDNNAPTDKELYALGCPVKRTEAGFIVNDEKEIIPTSAFIRLFKDILLHEGELSCRLMESSKKYAELMPHPLCQKANGQIVYSVPLTIFMDDVSGNISKQWNKHHTIYMSNANLPRELLKKEFFVCFVSSSPHAAPMELMRVMKDPICRNWIIAWDCRDEQEVMLIPYGLFIAGDNLMQAEECSHAGLGCNYFCQICKVGGMNKYKKSEAGYNSLFVPGALHTPEKTAEKICCQFDSPFKSGATEKIKWSKWGKKLRKQEAGQRVVPEVEIQASLEKEFEELMQGLKYKDVINPLLGMEGLDIHMDTPTEILHTVLLGVVKYVWFQTIFLLEKNKLLDIFQMRLESIKQHVMNCSTIFSGSCDTIKHIATGGYWYHTVNKTWVWGGSEVLGYMETHPHQAKLLGLPSCDSPEPGTGIILKIGGKKDTITWKKSRCAAVLLNIKERPGLTLYRGKSLIIKVGNNVSVDNHIIFYHPVENKERTRSIRTKAIIRHKNTSRYLLNSFSIHNYEHIYMALPESLRSTPLRITNIEEVQKVAVQQMENTKSANSPSEAAENVENGTSEAVENTENGTANTNNLQLAFDHQPNKPKIARKQHKKSPSQVFASSLQPGTSFGPFPSTLRTPSQALHSSAFISSSQPGLSSVHLQPHQPPPGPYPSTSHMPSQALFPPVPPQPCYSPALFQAHYSPTLSQVQYSPVPSQARCSPTPSQIQYSLTQSQALYSPIPSQAQHSPVFIPLLQPGLSSVHLQPL</sequence>
<dbReference type="PANTHER" id="PTHR31912:SF34">
    <property type="entry name" value="NOTOCHORD-RELATED PROTEIN"/>
    <property type="match status" value="1"/>
</dbReference>
<name>F8P0X0_SERL9</name>
<feature type="region of interest" description="Disordered" evidence="1">
    <location>
        <begin position="1"/>
        <end position="34"/>
    </location>
</feature>
<feature type="compositionally biased region" description="Polar residues" evidence="1">
    <location>
        <begin position="912"/>
        <end position="937"/>
    </location>
</feature>
<dbReference type="OrthoDB" id="2506088at2759"/>
<dbReference type="EMBL" id="GL945436">
    <property type="protein sequence ID" value="EGO22803.1"/>
    <property type="molecule type" value="Genomic_DNA"/>
</dbReference>
<dbReference type="RefSeq" id="XP_007320043.1">
    <property type="nucleotide sequence ID" value="XM_007319981.1"/>
</dbReference>
<feature type="region of interest" description="Disordered" evidence="1">
    <location>
        <begin position="880"/>
        <end position="961"/>
    </location>
</feature>
<protein>
    <submittedName>
        <fullName evidence="2">Uncharacterized protein</fullName>
    </submittedName>
</protein>
<dbReference type="PANTHER" id="PTHR31912">
    <property type="entry name" value="IP13529P"/>
    <property type="match status" value="1"/>
</dbReference>
<feature type="compositionally biased region" description="Polar residues" evidence="1">
    <location>
        <begin position="833"/>
        <end position="843"/>
    </location>
</feature>
<proteinExistence type="predicted"/>
<dbReference type="AlphaFoldDB" id="F8P0X0"/>
<gene>
    <name evidence="2" type="ORF">SERLADRAFT_439567</name>
</gene>
<feature type="compositionally biased region" description="Polar residues" evidence="1">
    <location>
        <begin position="892"/>
        <end position="904"/>
    </location>
</feature>